<dbReference type="Proteomes" id="UP000479293">
    <property type="component" value="Unassembled WGS sequence"/>
</dbReference>
<dbReference type="InterPro" id="IPR020904">
    <property type="entry name" value="Sc_DH/Rdtase_CS"/>
</dbReference>
<keyword evidence="4" id="KW-1185">Reference proteome</keyword>
<feature type="domain" description="Ketoreductase" evidence="2">
    <location>
        <begin position="23"/>
        <end position="203"/>
    </location>
</feature>
<dbReference type="FunFam" id="3.40.50.720:FF:000084">
    <property type="entry name" value="Short-chain dehydrogenase reductase"/>
    <property type="match status" value="1"/>
</dbReference>
<dbReference type="EMBL" id="WHLY01000002">
    <property type="protein sequence ID" value="MPR32041.1"/>
    <property type="molecule type" value="Genomic_DNA"/>
</dbReference>
<dbReference type="GO" id="GO:0047936">
    <property type="term" value="F:glucose 1-dehydrogenase [NAD(P)+] activity"/>
    <property type="evidence" value="ECO:0007669"/>
    <property type="project" value="UniProtKB-EC"/>
</dbReference>
<sequence length="266" mass="27988">MCLCALFTHFITLSLDTFNLTGKVALVTGASKGIGEAIARFLAEAGAQVVISSRKQADLDALAEDMRQQGADITAIAAHVGDSEQLKALVEKTIETYGGVDILVNNAAANPHYGPTLEFPESAFEKIMQINVKSPLELTKLVQPSMKARGGGSIINISSIAGLTPDPGLGMYSVTKAALNMLTKVFAKELGVDGIRVNAICPGLIKTKFSQALWEDEKTLARFTKHLPIARMGTVEEIAGLALFLASPASGYCTGGIYTADGGTTI</sequence>
<reference evidence="3 4" key="1">
    <citation type="submission" date="2019-10" db="EMBL/GenBank/DDBJ databases">
        <title>Draft Genome Sequence of Cytophagaceae sp. SJW1-29.</title>
        <authorList>
            <person name="Choi A."/>
        </authorList>
    </citation>
    <scope>NUCLEOTIDE SEQUENCE [LARGE SCALE GENOMIC DNA]</scope>
    <source>
        <strain evidence="3 4">SJW1-29</strain>
    </source>
</reference>
<protein>
    <submittedName>
        <fullName evidence="3">Glucose 1-dehydrogenase</fullName>
        <ecNumber evidence="3">1.1.1.47</ecNumber>
    </submittedName>
</protein>
<dbReference type="AlphaFoldDB" id="A0A7C9BD59"/>
<dbReference type="PANTHER" id="PTHR43943">
    <property type="entry name" value="DEHYDROGENASE/REDUCTASE (SDR FAMILY) MEMBER 4"/>
    <property type="match status" value="1"/>
</dbReference>
<evidence type="ECO:0000313" key="4">
    <source>
        <dbReference type="Proteomes" id="UP000479293"/>
    </source>
</evidence>
<evidence type="ECO:0000256" key="1">
    <source>
        <dbReference type="ARBA" id="ARBA00006484"/>
    </source>
</evidence>
<dbReference type="Gene3D" id="3.40.50.720">
    <property type="entry name" value="NAD(P)-binding Rossmann-like Domain"/>
    <property type="match status" value="1"/>
</dbReference>
<dbReference type="CDD" id="cd05233">
    <property type="entry name" value="SDR_c"/>
    <property type="match status" value="1"/>
</dbReference>
<organism evidence="3 4">
    <name type="scientific">Salmonirosea aquatica</name>
    <dbReference type="NCBI Taxonomy" id="2654236"/>
    <lineage>
        <taxon>Bacteria</taxon>
        <taxon>Pseudomonadati</taxon>
        <taxon>Bacteroidota</taxon>
        <taxon>Cytophagia</taxon>
        <taxon>Cytophagales</taxon>
        <taxon>Spirosomataceae</taxon>
        <taxon>Salmonirosea</taxon>
    </lineage>
</organism>
<dbReference type="SUPFAM" id="SSF51735">
    <property type="entry name" value="NAD(P)-binding Rossmann-fold domains"/>
    <property type="match status" value="1"/>
</dbReference>
<dbReference type="NCBIfam" id="NF005559">
    <property type="entry name" value="PRK07231.1"/>
    <property type="match status" value="1"/>
</dbReference>
<dbReference type="InterPro" id="IPR002347">
    <property type="entry name" value="SDR_fam"/>
</dbReference>
<dbReference type="EC" id="1.1.1.47" evidence="3"/>
<comment type="caution">
    <text evidence="3">The sequence shown here is derived from an EMBL/GenBank/DDBJ whole genome shotgun (WGS) entry which is preliminary data.</text>
</comment>
<keyword evidence="3" id="KW-0560">Oxidoreductase</keyword>
<gene>
    <name evidence="3" type="ORF">GBK04_01455</name>
</gene>
<name>A0A7C9BD59_9BACT</name>
<dbReference type="Pfam" id="PF13561">
    <property type="entry name" value="adh_short_C2"/>
    <property type="match status" value="1"/>
</dbReference>
<proteinExistence type="inferred from homology"/>
<dbReference type="InterPro" id="IPR057326">
    <property type="entry name" value="KR_dom"/>
</dbReference>
<dbReference type="PROSITE" id="PS00061">
    <property type="entry name" value="ADH_SHORT"/>
    <property type="match status" value="1"/>
</dbReference>
<evidence type="ECO:0000313" key="3">
    <source>
        <dbReference type="EMBL" id="MPR32041.1"/>
    </source>
</evidence>
<dbReference type="PRINTS" id="PR00081">
    <property type="entry name" value="GDHRDH"/>
</dbReference>
<dbReference type="PANTHER" id="PTHR43943:SF2">
    <property type="entry name" value="DEHYDROGENASE_REDUCTASE 4"/>
    <property type="match status" value="1"/>
</dbReference>
<dbReference type="PRINTS" id="PR00080">
    <property type="entry name" value="SDRFAMILY"/>
</dbReference>
<dbReference type="InterPro" id="IPR036291">
    <property type="entry name" value="NAD(P)-bd_dom_sf"/>
</dbReference>
<accession>A0A7C9BD59</accession>
<evidence type="ECO:0000259" key="2">
    <source>
        <dbReference type="SMART" id="SM00822"/>
    </source>
</evidence>
<comment type="similarity">
    <text evidence="1">Belongs to the short-chain dehydrogenases/reductases (SDR) family.</text>
</comment>
<dbReference type="SMART" id="SM00822">
    <property type="entry name" value="PKS_KR"/>
    <property type="match status" value="1"/>
</dbReference>